<organism evidence="8 9">
    <name type="scientific">Lachnellula willkommii</name>
    <dbReference type="NCBI Taxonomy" id="215461"/>
    <lineage>
        <taxon>Eukaryota</taxon>
        <taxon>Fungi</taxon>
        <taxon>Dikarya</taxon>
        <taxon>Ascomycota</taxon>
        <taxon>Pezizomycotina</taxon>
        <taxon>Leotiomycetes</taxon>
        <taxon>Helotiales</taxon>
        <taxon>Lachnaceae</taxon>
        <taxon>Lachnellula</taxon>
    </lineage>
</organism>
<dbReference type="GO" id="GO:0004029">
    <property type="term" value="F:aldehyde dehydrogenase (NAD+) activity"/>
    <property type="evidence" value="ECO:0007669"/>
    <property type="project" value="UniProtKB-EC"/>
</dbReference>
<keyword evidence="9" id="KW-1185">Reference proteome</keyword>
<dbReference type="AlphaFoldDB" id="A0A559M799"/>
<dbReference type="Proteomes" id="UP000315522">
    <property type="component" value="Unassembled WGS sequence"/>
</dbReference>
<evidence type="ECO:0000256" key="5">
    <source>
        <dbReference type="PROSITE-ProRule" id="PRU10007"/>
    </source>
</evidence>
<evidence type="ECO:0000259" key="7">
    <source>
        <dbReference type="Pfam" id="PF00171"/>
    </source>
</evidence>
<dbReference type="InterPro" id="IPR029510">
    <property type="entry name" value="Ald_DH_CS_GLU"/>
</dbReference>
<accession>A0A559M799</accession>
<keyword evidence="2 6" id="KW-0560">Oxidoreductase</keyword>
<evidence type="ECO:0000256" key="4">
    <source>
        <dbReference type="ARBA" id="ARBA00049194"/>
    </source>
</evidence>
<proteinExistence type="inferred from homology"/>
<dbReference type="InterPro" id="IPR015590">
    <property type="entry name" value="Aldehyde_DH_dom"/>
</dbReference>
<dbReference type="PANTHER" id="PTHR11699">
    <property type="entry name" value="ALDEHYDE DEHYDROGENASE-RELATED"/>
    <property type="match status" value="1"/>
</dbReference>
<gene>
    <name evidence="8" type="primary">FUS7_0</name>
    <name evidence="8" type="ORF">LAWI1_G005816</name>
</gene>
<dbReference type="InterPro" id="IPR016161">
    <property type="entry name" value="Ald_DH/histidinol_DH"/>
</dbReference>
<reference evidence="8 9" key="1">
    <citation type="submission" date="2018-05" db="EMBL/GenBank/DDBJ databases">
        <title>Genome sequencing and assembly of the regulated plant pathogen Lachnellula willkommii and related sister species for the development of diagnostic species identification markers.</title>
        <authorList>
            <person name="Giroux E."/>
            <person name="Bilodeau G."/>
        </authorList>
    </citation>
    <scope>NUCLEOTIDE SEQUENCE [LARGE SCALE GENOMIC DNA]</scope>
    <source>
        <strain evidence="8 9">CBS 172.35</strain>
    </source>
</reference>
<dbReference type="SUPFAM" id="SSF53720">
    <property type="entry name" value="ALDH-like"/>
    <property type="match status" value="1"/>
</dbReference>
<evidence type="ECO:0000256" key="3">
    <source>
        <dbReference type="ARBA" id="ARBA00024226"/>
    </source>
</evidence>
<feature type="active site" evidence="5">
    <location>
        <position position="107"/>
    </location>
</feature>
<dbReference type="InterPro" id="IPR016162">
    <property type="entry name" value="Ald_DH_N"/>
</dbReference>
<comment type="caution">
    <text evidence="8">The sequence shown here is derived from an EMBL/GenBank/DDBJ whole genome shotgun (WGS) entry which is preliminary data.</text>
</comment>
<evidence type="ECO:0000313" key="9">
    <source>
        <dbReference type="Proteomes" id="UP000315522"/>
    </source>
</evidence>
<protein>
    <recommendedName>
        <fullName evidence="3">aldehyde dehydrogenase (NAD(+))</fullName>
        <ecNumber evidence="3">1.2.1.3</ecNumber>
    </recommendedName>
</protein>
<feature type="domain" description="Aldehyde dehydrogenase" evidence="7">
    <location>
        <begin position="36"/>
        <end position="323"/>
    </location>
</feature>
<sequence>MQKYKANFKQALLSELFPGIIHISPNQRKVTATSNSPFTPYTLLAIVTLAQQFFPPGVLQALSGDDALGPWLTAHPLVEKISFTGSTFTGKKVMQSTAGTMKRITLELGGNDPAIVFDDVDIEGTAQKICMCVKRIYVHSSVYTVFRDAIARAVNKFSVGNGLDPGVTHGPVQNALQYSNVREFLIDAEKEGQHVVVGGEIPPELGSAQNYFINPTIIDELHDEARLVVEEPFGPVLPLLSFDTEEDLIPRVNATRTGLAASVWTTDLIRGRRVAENLEVGTVWINRHLGLKPGIPFAGWKESGFGCEFGKDGLQEWCRAKVIFLQKSK</sequence>
<name>A0A559M799_9HELO</name>
<dbReference type="Gene3D" id="3.40.309.10">
    <property type="entry name" value="Aldehyde Dehydrogenase, Chain A, domain 2"/>
    <property type="match status" value="1"/>
</dbReference>
<dbReference type="EC" id="1.2.1.3" evidence="3"/>
<dbReference type="PROSITE" id="PS00687">
    <property type="entry name" value="ALDEHYDE_DEHYDR_GLU"/>
    <property type="match status" value="1"/>
</dbReference>
<dbReference type="Pfam" id="PF00171">
    <property type="entry name" value="Aldedh"/>
    <property type="match status" value="1"/>
</dbReference>
<evidence type="ECO:0000256" key="2">
    <source>
        <dbReference type="ARBA" id="ARBA00023002"/>
    </source>
</evidence>
<comment type="similarity">
    <text evidence="1 6">Belongs to the aldehyde dehydrogenase family.</text>
</comment>
<dbReference type="InterPro" id="IPR016163">
    <property type="entry name" value="Ald_DH_C"/>
</dbReference>
<evidence type="ECO:0000313" key="8">
    <source>
        <dbReference type="EMBL" id="TVY88812.1"/>
    </source>
</evidence>
<evidence type="ECO:0000256" key="6">
    <source>
        <dbReference type="RuleBase" id="RU003345"/>
    </source>
</evidence>
<comment type="catalytic activity">
    <reaction evidence="4">
        <text>an aldehyde + NAD(+) + H2O = a carboxylate + NADH + 2 H(+)</text>
        <dbReference type="Rhea" id="RHEA:16185"/>
        <dbReference type="ChEBI" id="CHEBI:15377"/>
        <dbReference type="ChEBI" id="CHEBI:15378"/>
        <dbReference type="ChEBI" id="CHEBI:17478"/>
        <dbReference type="ChEBI" id="CHEBI:29067"/>
        <dbReference type="ChEBI" id="CHEBI:57540"/>
        <dbReference type="ChEBI" id="CHEBI:57945"/>
        <dbReference type="EC" id="1.2.1.3"/>
    </reaction>
</comment>
<dbReference type="Gene3D" id="3.40.605.10">
    <property type="entry name" value="Aldehyde Dehydrogenase, Chain A, domain 1"/>
    <property type="match status" value="1"/>
</dbReference>
<dbReference type="EMBL" id="QGML01001540">
    <property type="protein sequence ID" value="TVY88812.1"/>
    <property type="molecule type" value="Genomic_DNA"/>
</dbReference>
<evidence type="ECO:0000256" key="1">
    <source>
        <dbReference type="ARBA" id="ARBA00009986"/>
    </source>
</evidence>